<dbReference type="AlphaFoldDB" id="A0A7H8Q6A3"/>
<protein>
    <recommendedName>
        <fullName evidence="3">DUF1269 domain-containing protein</fullName>
    </recommendedName>
</protein>
<dbReference type="Proteomes" id="UP000509222">
    <property type="component" value="Chromosome"/>
</dbReference>
<evidence type="ECO:0000313" key="2">
    <source>
        <dbReference type="Proteomes" id="UP000509222"/>
    </source>
</evidence>
<organism evidence="1 2">
    <name type="scientific">Planococcus glaciei</name>
    <dbReference type="NCBI Taxonomy" id="459472"/>
    <lineage>
        <taxon>Bacteria</taxon>
        <taxon>Bacillati</taxon>
        <taxon>Bacillota</taxon>
        <taxon>Bacilli</taxon>
        <taxon>Bacillales</taxon>
        <taxon>Caryophanaceae</taxon>
        <taxon>Planococcus</taxon>
    </lineage>
</organism>
<accession>A0A7H8Q6A3</accession>
<evidence type="ECO:0000313" key="1">
    <source>
        <dbReference type="EMBL" id="QKX49476.1"/>
    </source>
</evidence>
<keyword evidence="2" id="KW-1185">Reference proteome</keyword>
<proteinExistence type="predicted"/>
<dbReference type="EMBL" id="CP051177">
    <property type="protein sequence ID" value="QKX49476.1"/>
    <property type="molecule type" value="Genomic_DNA"/>
</dbReference>
<gene>
    <name evidence="1" type="ORF">HF394_02145</name>
</gene>
<dbReference type="RefSeq" id="WP_036810261.1">
    <property type="nucleotide sequence ID" value="NZ_CP051177.1"/>
</dbReference>
<name>A0A7H8Q6A3_9BACL</name>
<sequence>MENVIISYFEVESEAYQALSELKKRSEIADQFLLSQAALLKKSNGQILFQDGFDTGKRTRDDTWKGSLIGALVGLLGGPLSMLLGAGIGSVVGLAKDAGEAEEEASLITAITSRMKEQDVALVSVAQEQNEGFYDRLVEKFDVVTVRYYASDILDEVDHAWEVERNLQARAKEDMRKARSEHRQERVKEYRSKFKEEFEELKKRFSSTD</sequence>
<reference evidence="2" key="1">
    <citation type="submission" date="2020-06" db="EMBL/GenBank/DDBJ databases">
        <title>Isolation of Planomicrobium glaciei.</title>
        <authorList>
            <person name="Malisova L."/>
            <person name="Safrankova R."/>
            <person name="Jakubu V."/>
            <person name="Spanelova P."/>
        </authorList>
    </citation>
    <scope>NUCLEOTIDE SEQUENCE [LARGE SCALE GENOMIC DNA]</scope>
    <source>
        <strain evidence="2">NRL-ATB46093</strain>
    </source>
</reference>
<evidence type="ECO:0008006" key="3">
    <source>
        <dbReference type="Google" id="ProtNLM"/>
    </source>
</evidence>